<dbReference type="Gene3D" id="3.20.20.80">
    <property type="entry name" value="Glycosidases"/>
    <property type="match status" value="1"/>
</dbReference>
<evidence type="ECO:0000313" key="8">
    <source>
        <dbReference type="EMBL" id="CAG9578058.1"/>
    </source>
</evidence>
<keyword evidence="6" id="KW-0472">Membrane</keyword>
<accession>A0A8J2VV37</accession>
<dbReference type="GO" id="GO:0005975">
    <property type="term" value="P:carbohydrate metabolic process"/>
    <property type="evidence" value="ECO:0007669"/>
    <property type="project" value="InterPro"/>
</dbReference>
<dbReference type="SUPFAM" id="SSF51445">
    <property type="entry name" value="(Trans)glycosidases"/>
    <property type="match status" value="1"/>
</dbReference>
<dbReference type="InterPro" id="IPR001579">
    <property type="entry name" value="Glyco_hydro_18_chit_AS"/>
</dbReference>
<dbReference type="GO" id="GO:0008061">
    <property type="term" value="F:chitin binding"/>
    <property type="evidence" value="ECO:0007669"/>
    <property type="project" value="InterPro"/>
</dbReference>
<evidence type="ECO:0000256" key="2">
    <source>
        <dbReference type="ARBA" id="ARBA00023157"/>
    </source>
</evidence>
<keyword evidence="9" id="KW-1185">Reference proteome</keyword>
<keyword evidence="6" id="KW-1133">Transmembrane helix</keyword>
<dbReference type="Gene3D" id="3.10.50.10">
    <property type="match status" value="1"/>
</dbReference>
<dbReference type="InterPro" id="IPR011583">
    <property type="entry name" value="Chitinase_II/V-like_cat"/>
</dbReference>
<dbReference type="SUPFAM" id="SSF54556">
    <property type="entry name" value="Chitinase insertion domain"/>
    <property type="match status" value="1"/>
</dbReference>
<evidence type="ECO:0000256" key="6">
    <source>
        <dbReference type="SAM" id="Phobius"/>
    </source>
</evidence>
<dbReference type="PANTHER" id="PTHR11177:SF390">
    <property type="entry name" value="CHITINASE 11"/>
    <property type="match status" value="1"/>
</dbReference>
<evidence type="ECO:0000313" key="9">
    <source>
        <dbReference type="Proteomes" id="UP000789524"/>
    </source>
</evidence>
<evidence type="ECO:0000256" key="1">
    <source>
        <dbReference type="ARBA" id="ARBA00022801"/>
    </source>
</evidence>
<dbReference type="GO" id="GO:0005576">
    <property type="term" value="C:extracellular region"/>
    <property type="evidence" value="ECO:0007669"/>
    <property type="project" value="TreeGrafter"/>
</dbReference>
<dbReference type="PANTHER" id="PTHR11177">
    <property type="entry name" value="CHITINASE"/>
    <property type="match status" value="1"/>
</dbReference>
<dbReference type="InterPro" id="IPR017853">
    <property type="entry name" value="GH"/>
</dbReference>
<dbReference type="PROSITE" id="PS01095">
    <property type="entry name" value="GH18_1"/>
    <property type="match status" value="1"/>
</dbReference>
<keyword evidence="6" id="KW-0812">Transmembrane</keyword>
<name>A0A8J2VV37_9NEOP</name>
<feature type="transmembrane region" description="Helical" evidence="6">
    <location>
        <begin position="38"/>
        <end position="58"/>
    </location>
</feature>
<proteinExistence type="inferred from homology"/>
<keyword evidence="2" id="KW-1015">Disulfide bond</keyword>
<dbReference type="EMBL" id="CAKASE010000077">
    <property type="protein sequence ID" value="CAG9578058.1"/>
    <property type="molecule type" value="Genomic_DNA"/>
</dbReference>
<dbReference type="AlphaFoldDB" id="A0A8J2VV37"/>
<dbReference type="OrthoDB" id="76388at2759"/>
<keyword evidence="1 4" id="KW-0378">Hydrolase</keyword>
<sequence length="454" mass="52036">MVFKKIKSEGWEIKIQSMLLQKLINEEEENKKCCKRKIILGLVLCLLLCFLITGAIIYEVTKESWQATDPETKEVYFNISNVEDDKAVVSCYYTMPGSLSSSELLPSDIHSQLCTHINVAFAQIINKEIYLDNVQRQIISEVVNLKKKNPNLKVLLSIGGAGAQDGFSDMVVNHTSRKIFIKSVKHTLRNYTLDGIDLDWEFPAVKDYQNKLNKRERQHFSQLLREIRAEYVRERKDYLLTVAVAAQQIIVDAAYDVDQINMYVDYANIMTYDFHYYTQFTPFTGFNAPLFARASEQLYMATLNINYTVEMYKNKGLDASKIVVGIPTYGHSFTLVNENNTNVGSPSSGFGELGSLGFVNYPDICTFINTHENNNLDMKRDQDAKVPYLSRNSEWVSYDDTDSVIEKAKFIRKQKLRGAMIYSLNADDYKGVCRELHGQEKFPLSESVRETLKD</sequence>
<dbReference type="Proteomes" id="UP000789524">
    <property type="component" value="Unassembled WGS sequence"/>
</dbReference>
<dbReference type="SMART" id="SM00636">
    <property type="entry name" value="Glyco_18"/>
    <property type="match status" value="1"/>
</dbReference>
<feature type="domain" description="GH18" evidence="7">
    <location>
        <begin position="87"/>
        <end position="454"/>
    </location>
</feature>
<dbReference type="InterPro" id="IPR029070">
    <property type="entry name" value="Chitinase_insertion_sf"/>
</dbReference>
<dbReference type="GO" id="GO:0006032">
    <property type="term" value="P:chitin catabolic process"/>
    <property type="evidence" value="ECO:0007669"/>
    <property type="project" value="TreeGrafter"/>
</dbReference>
<dbReference type="InterPro" id="IPR001223">
    <property type="entry name" value="Glyco_hydro18_cat"/>
</dbReference>
<comment type="caution">
    <text evidence="8">The sequence shown here is derived from an EMBL/GenBank/DDBJ whole genome shotgun (WGS) entry which is preliminary data.</text>
</comment>
<comment type="similarity">
    <text evidence="5">Belongs to the glycosyl hydrolase 18 family.</text>
</comment>
<evidence type="ECO:0000256" key="3">
    <source>
        <dbReference type="ARBA" id="ARBA00023295"/>
    </source>
</evidence>
<dbReference type="InterPro" id="IPR050314">
    <property type="entry name" value="Glycosyl_Hydrlase_18"/>
</dbReference>
<evidence type="ECO:0000259" key="7">
    <source>
        <dbReference type="PROSITE" id="PS51910"/>
    </source>
</evidence>
<dbReference type="FunFam" id="3.10.50.10:FF:000001">
    <property type="entry name" value="Chitinase 3-like 1"/>
    <property type="match status" value="1"/>
</dbReference>
<dbReference type="Pfam" id="PF00704">
    <property type="entry name" value="Glyco_hydro_18"/>
    <property type="match status" value="1"/>
</dbReference>
<reference evidence="8" key="1">
    <citation type="submission" date="2021-09" db="EMBL/GenBank/DDBJ databases">
        <authorList>
            <person name="Martin H S."/>
        </authorList>
    </citation>
    <scope>NUCLEOTIDE SEQUENCE</scope>
</reference>
<evidence type="ECO:0000256" key="5">
    <source>
        <dbReference type="RuleBase" id="RU004453"/>
    </source>
</evidence>
<organism evidence="8 9">
    <name type="scientific">Danaus chrysippus</name>
    <name type="common">African queen</name>
    <dbReference type="NCBI Taxonomy" id="151541"/>
    <lineage>
        <taxon>Eukaryota</taxon>
        <taxon>Metazoa</taxon>
        <taxon>Ecdysozoa</taxon>
        <taxon>Arthropoda</taxon>
        <taxon>Hexapoda</taxon>
        <taxon>Insecta</taxon>
        <taxon>Pterygota</taxon>
        <taxon>Neoptera</taxon>
        <taxon>Endopterygota</taxon>
        <taxon>Lepidoptera</taxon>
        <taxon>Glossata</taxon>
        <taxon>Ditrysia</taxon>
        <taxon>Papilionoidea</taxon>
        <taxon>Nymphalidae</taxon>
        <taxon>Danainae</taxon>
        <taxon>Danaini</taxon>
        <taxon>Danaina</taxon>
        <taxon>Danaus</taxon>
        <taxon>Anosia</taxon>
    </lineage>
</organism>
<dbReference type="PROSITE" id="PS51910">
    <property type="entry name" value="GH18_2"/>
    <property type="match status" value="1"/>
</dbReference>
<evidence type="ECO:0000256" key="4">
    <source>
        <dbReference type="RuleBase" id="RU000489"/>
    </source>
</evidence>
<dbReference type="GO" id="GO:0004568">
    <property type="term" value="F:chitinase activity"/>
    <property type="evidence" value="ECO:0007669"/>
    <property type="project" value="UniProtKB-ARBA"/>
</dbReference>
<keyword evidence="3 4" id="KW-0326">Glycosidase</keyword>
<gene>
    <name evidence="8" type="ORF">DCHRY22_LOCUS12562</name>
</gene>
<protein>
    <submittedName>
        <fullName evidence="8">(African queen) hypothetical protein</fullName>
    </submittedName>
</protein>